<evidence type="ECO:0000256" key="1">
    <source>
        <dbReference type="ARBA" id="ARBA00009353"/>
    </source>
</evidence>
<dbReference type="CDD" id="cd05242">
    <property type="entry name" value="SDR_a8"/>
    <property type="match status" value="1"/>
</dbReference>
<evidence type="ECO:0000313" key="5">
    <source>
        <dbReference type="EMBL" id="MCZ4281290.1"/>
    </source>
</evidence>
<feature type="transmembrane region" description="Helical" evidence="2">
    <location>
        <begin position="96"/>
        <end position="116"/>
    </location>
</feature>
<keyword evidence="6" id="KW-1185">Reference proteome</keyword>
<dbReference type="Pfam" id="PF01370">
    <property type="entry name" value="Epimerase"/>
    <property type="match status" value="1"/>
</dbReference>
<keyword evidence="2" id="KW-1133">Transmembrane helix</keyword>
<dbReference type="Gene3D" id="3.40.50.720">
    <property type="entry name" value="NAD(P)-binding Rossmann-like Domain"/>
    <property type="match status" value="1"/>
</dbReference>
<sequence length="502" mass="55519">MELVLGLLVIQGLLGAFDNLWHHEITEALPSKPGARKELMLHSAREFIYAALFVMLGWASWHGFLAFFVMFLLLVEVGITLWDFIEEDLTRKLPPLERVLHTVLAMNYGAVLILLLPQLWQWGLENSKIVPVDYGWISWVMSLYAIGVLLWGIRDLMAVIRLGPLQTPEFLRKPIMVSENTTPKTILITGATGFIGKALTRQLLSRGEKVLVLTRDREKARNIFGPLVETLESLAEIPASKKIDSVINLAGEAIIGLPWTKARRKSLFASRINTTGEIVELIRRLEHKPAVLVSASAVGYYGDGGERELDESGPCQKVFVSELCQQWEAEARKVESLGVRLGLLRFGIVLGEGGGALPGFATPVAFGLGCIFGKGQQWMPWIHLGDAIRLIDFVLDRKDIKGVVNAVAPGTIRHRVFMKTLARKLERPLLFRLPGFLLRAGLGEMSVLFLEGQRVIPAKAEKSGFTYTFPTLDQALADLYPDNPVAAALTSSREPGDSPGLS</sequence>
<feature type="domain" description="NAD-dependent epimerase/dehydratase" evidence="3">
    <location>
        <begin position="186"/>
        <end position="404"/>
    </location>
</feature>
<dbReference type="Proteomes" id="UP001069802">
    <property type="component" value="Unassembled WGS sequence"/>
</dbReference>
<reference evidence="5" key="1">
    <citation type="submission" date="2022-12" db="EMBL/GenBank/DDBJ databases">
        <title>Bacterial isolates from different developmental stages of Nematostella vectensis.</title>
        <authorList>
            <person name="Fraune S."/>
        </authorList>
    </citation>
    <scope>NUCLEOTIDE SEQUENCE</scope>
    <source>
        <strain evidence="5">G21630-S1</strain>
    </source>
</reference>
<dbReference type="InterPro" id="IPR010099">
    <property type="entry name" value="SDR39U1"/>
</dbReference>
<name>A0ABT4LJK2_9PROT</name>
<proteinExistence type="inferred from homology"/>
<protein>
    <submittedName>
        <fullName evidence="5">TIGR01777 family oxidoreductase</fullName>
    </submittedName>
</protein>
<dbReference type="InterPro" id="IPR013549">
    <property type="entry name" value="DUF1731"/>
</dbReference>
<comment type="caution">
    <text evidence="5">The sequence shown here is derived from an EMBL/GenBank/DDBJ whole genome shotgun (WGS) entry which is preliminary data.</text>
</comment>
<evidence type="ECO:0000256" key="2">
    <source>
        <dbReference type="SAM" id="Phobius"/>
    </source>
</evidence>
<dbReference type="PANTHER" id="PTHR11092:SF0">
    <property type="entry name" value="EPIMERASE FAMILY PROTEIN SDR39U1"/>
    <property type="match status" value="1"/>
</dbReference>
<evidence type="ECO:0000259" key="3">
    <source>
        <dbReference type="Pfam" id="PF01370"/>
    </source>
</evidence>
<dbReference type="Pfam" id="PF08338">
    <property type="entry name" value="DUF1731"/>
    <property type="match status" value="1"/>
</dbReference>
<accession>A0ABT4LJK2</accession>
<dbReference type="RefSeq" id="WP_269423455.1">
    <property type="nucleotide sequence ID" value="NZ_JAPWGY010000003.1"/>
</dbReference>
<evidence type="ECO:0000259" key="4">
    <source>
        <dbReference type="Pfam" id="PF08338"/>
    </source>
</evidence>
<dbReference type="EMBL" id="JAPWGY010000003">
    <property type="protein sequence ID" value="MCZ4281290.1"/>
    <property type="molecule type" value="Genomic_DNA"/>
</dbReference>
<dbReference type="SUPFAM" id="SSF51735">
    <property type="entry name" value="NAD(P)-binding Rossmann-fold domains"/>
    <property type="match status" value="1"/>
</dbReference>
<dbReference type="NCBIfam" id="TIGR01777">
    <property type="entry name" value="yfcH"/>
    <property type="match status" value="1"/>
</dbReference>
<evidence type="ECO:0000313" key="6">
    <source>
        <dbReference type="Proteomes" id="UP001069802"/>
    </source>
</evidence>
<keyword evidence="2" id="KW-0472">Membrane</keyword>
<dbReference type="InterPro" id="IPR036291">
    <property type="entry name" value="NAD(P)-bd_dom_sf"/>
</dbReference>
<feature type="transmembrane region" description="Helical" evidence="2">
    <location>
        <begin position="136"/>
        <end position="153"/>
    </location>
</feature>
<gene>
    <name evidence="5" type="ORF">O4H49_10910</name>
</gene>
<comment type="similarity">
    <text evidence="1">Belongs to the NAD(P)-dependent epimerase/dehydratase family. SDR39U1 subfamily.</text>
</comment>
<dbReference type="PANTHER" id="PTHR11092">
    <property type="entry name" value="SUGAR NUCLEOTIDE EPIMERASE RELATED"/>
    <property type="match status" value="1"/>
</dbReference>
<keyword evidence="2" id="KW-0812">Transmembrane</keyword>
<organism evidence="5 6">
    <name type="scientific">Kiloniella laminariae</name>
    <dbReference type="NCBI Taxonomy" id="454162"/>
    <lineage>
        <taxon>Bacteria</taxon>
        <taxon>Pseudomonadati</taxon>
        <taxon>Pseudomonadota</taxon>
        <taxon>Alphaproteobacteria</taxon>
        <taxon>Rhodospirillales</taxon>
        <taxon>Kiloniellaceae</taxon>
        <taxon>Kiloniella</taxon>
    </lineage>
</organism>
<feature type="domain" description="DUF1731" evidence="4">
    <location>
        <begin position="433"/>
        <end position="479"/>
    </location>
</feature>
<dbReference type="InterPro" id="IPR001509">
    <property type="entry name" value="Epimerase_deHydtase"/>
</dbReference>
<feature type="transmembrane region" description="Helical" evidence="2">
    <location>
        <begin position="47"/>
        <end position="75"/>
    </location>
</feature>